<gene>
    <name evidence="1" type="ORF">HELGO_WM3736</name>
</gene>
<sequence>MKSVHKVIIVLLLAVSGSFAFWYLNTVTLTGRVVDTKGKALPHVIYGEIYRIGDGSLYTSMSLIGHVSDKGEFKIENVRYGELCILYYYDVAKGNNTYQFNLLEKCGIVEPFEDRDVGNIVIDIDEALRLTPFEELKDSQEFVVRTKYGDKKRVILKE</sequence>
<accession>A0A6S6T6N5</accession>
<organism evidence="1">
    <name type="scientific">uncultured Sulfurovum sp</name>
    <dbReference type="NCBI Taxonomy" id="269237"/>
    <lineage>
        <taxon>Bacteria</taxon>
        <taxon>Pseudomonadati</taxon>
        <taxon>Campylobacterota</taxon>
        <taxon>Epsilonproteobacteria</taxon>
        <taxon>Campylobacterales</taxon>
        <taxon>Sulfurovaceae</taxon>
        <taxon>Sulfurovum</taxon>
        <taxon>environmental samples</taxon>
    </lineage>
</organism>
<dbReference type="AlphaFoldDB" id="A0A6S6T6N5"/>
<dbReference type="EMBL" id="CACVAS010000066">
    <property type="protein sequence ID" value="CAA6814933.1"/>
    <property type="molecule type" value="Genomic_DNA"/>
</dbReference>
<evidence type="ECO:0000313" key="1">
    <source>
        <dbReference type="EMBL" id="CAA6814933.1"/>
    </source>
</evidence>
<proteinExistence type="predicted"/>
<name>A0A6S6T6N5_9BACT</name>
<protein>
    <submittedName>
        <fullName evidence="1">Uncharacterized protein</fullName>
    </submittedName>
</protein>
<reference evidence="1" key="1">
    <citation type="submission" date="2020-01" db="EMBL/GenBank/DDBJ databases">
        <authorList>
            <person name="Meier V. D."/>
            <person name="Meier V D."/>
        </authorList>
    </citation>
    <scope>NUCLEOTIDE SEQUENCE</scope>
    <source>
        <strain evidence="1">HLG_WM_MAG_01</strain>
    </source>
</reference>